<dbReference type="PANTHER" id="PTHR45036:SF1">
    <property type="entry name" value="METHYLTRANSFERASE LIKE 7A"/>
    <property type="match status" value="1"/>
</dbReference>
<dbReference type="EMBL" id="JANKHO010001245">
    <property type="protein sequence ID" value="KAJ3502689.1"/>
    <property type="molecule type" value="Genomic_DNA"/>
</dbReference>
<keyword evidence="2" id="KW-1185">Reference proteome</keyword>
<evidence type="ECO:0000313" key="1">
    <source>
        <dbReference type="EMBL" id="KAJ3502689.1"/>
    </source>
</evidence>
<dbReference type="AlphaFoldDB" id="A0A9W8JUT1"/>
<protein>
    <submittedName>
        <fullName evidence="1">Uncharacterized protein</fullName>
    </submittedName>
</protein>
<dbReference type="InterPro" id="IPR029063">
    <property type="entry name" value="SAM-dependent_MTases_sf"/>
</dbReference>
<dbReference type="PANTHER" id="PTHR45036">
    <property type="entry name" value="METHYLTRANSFERASE LIKE 7B"/>
    <property type="match status" value="1"/>
</dbReference>
<organism evidence="1 2">
    <name type="scientific">Agrocybe chaxingu</name>
    <dbReference type="NCBI Taxonomy" id="84603"/>
    <lineage>
        <taxon>Eukaryota</taxon>
        <taxon>Fungi</taxon>
        <taxon>Dikarya</taxon>
        <taxon>Basidiomycota</taxon>
        <taxon>Agaricomycotina</taxon>
        <taxon>Agaricomycetes</taxon>
        <taxon>Agaricomycetidae</taxon>
        <taxon>Agaricales</taxon>
        <taxon>Agaricineae</taxon>
        <taxon>Strophariaceae</taxon>
        <taxon>Agrocybe</taxon>
    </lineage>
</organism>
<dbReference type="Gene3D" id="3.40.50.150">
    <property type="entry name" value="Vaccinia Virus protein VP39"/>
    <property type="match status" value="1"/>
</dbReference>
<dbReference type="OrthoDB" id="540004at2759"/>
<proteinExistence type="predicted"/>
<accession>A0A9W8JUT1</accession>
<gene>
    <name evidence="1" type="ORF">NLJ89_g8772</name>
</gene>
<reference evidence="1" key="1">
    <citation type="submission" date="2022-07" db="EMBL/GenBank/DDBJ databases">
        <title>Genome Sequence of Agrocybe chaxingu.</title>
        <authorList>
            <person name="Buettner E."/>
        </authorList>
    </citation>
    <scope>NUCLEOTIDE SEQUENCE</scope>
    <source>
        <strain evidence="1">MP-N11</strain>
    </source>
</reference>
<name>A0A9W8JUT1_9AGAR</name>
<sequence length="285" mass="32185">MKLSSAVEPVVFRLKHVLQLAFLPTLGAIFRKPTLLIRPRQVSAIFFSHVWAVYGDEIDAGLRDVKTMLITPNARNGHTAHYLDRQKVTRYVAIEPNELMHASIRRHANAAGFYESDSTLLILACGAEDIPSILRAMARVDPPASGPQPDSAYQPEQPANTIVSFLSLCTVPRPEHTIAGLVRDVLKSGGNFITHEHVLSHRQDVAWWQGFWAPIWALVFDGCRMDRPIDVWVRELVLDNGIYEERKATGDESPESAWVETKLWQDEGEMEERLIWHSGGVFTKR</sequence>
<dbReference type="InterPro" id="IPR052356">
    <property type="entry name" value="Thiol_S-MT"/>
</dbReference>
<dbReference type="SUPFAM" id="SSF53335">
    <property type="entry name" value="S-adenosyl-L-methionine-dependent methyltransferases"/>
    <property type="match status" value="1"/>
</dbReference>
<comment type="caution">
    <text evidence="1">The sequence shown here is derived from an EMBL/GenBank/DDBJ whole genome shotgun (WGS) entry which is preliminary data.</text>
</comment>
<dbReference type="Proteomes" id="UP001148786">
    <property type="component" value="Unassembled WGS sequence"/>
</dbReference>
<evidence type="ECO:0000313" key="2">
    <source>
        <dbReference type="Proteomes" id="UP001148786"/>
    </source>
</evidence>